<name>H0HKH5_9HYPH</name>
<feature type="signal peptide" evidence="2">
    <location>
        <begin position="1"/>
        <end position="31"/>
    </location>
</feature>
<feature type="chain" id="PRO_5003533980" description="DUF995 domain-containing protein" evidence="2">
    <location>
        <begin position="32"/>
        <end position="195"/>
    </location>
</feature>
<dbReference type="EMBL" id="AHAM01000027">
    <property type="protein sequence ID" value="EHK58673.1"/>
    <property type="molecule type" value="Genomic_DNA"/>
</dbReference>
<evidence type="ECO:0000256" key="1">
    <source>
        <dbReference type="SAM" id="MobiDB-lite"/>
    </source>
</evidence>
<accession>H0HKH5</accession>
<protein>
    <recommendedName>
        <fullName evidence="5">DUF995 domain-containing protein</fullName>
    </recommendedName>
</protein>
<dbReference type="Pfam" id="PF06191">
    <property type="entry name" value="DUF995"/>
    <property type="match status" value="1"/>
</dbReference>
<dbReference type="AlphaFoldDB" id="H0HKH5"/>
<sequence>MKIAVIGTARLRRWLSSFLAAVFMLAGQNGATGRDLGVPESARPMTAVELYVIYRDRSWQWPDGAGRMQDQGRIFKAWSGSGADAWWAQGRWILSDSGQLCLQAKWHSQSGAYRGKTCFSHRIDGQAIYQKKEPSGEWYVFRHAKPLEDDEFSKLVPEDLVSARLEALRNSAQQSDPEGTSVAQSLKSVAIGEAQ</sequence>
<dbReference type="InterPro" id="IPR009337">
    <property type="entry name" value="DUF995"/>
</dbReference>
<evidence type="ECO:0000313" key="3">
    <source>
        <dbReference type="EMBL" id="EHK58673.1"/>
    </source>
</evidence>
<gene>
    <name evidence="3" type="ORF">MAXJ12_03153</name>
</gene>
<dbReference type="PATRIC" id="fig|1107882.3.peg.624"/>
<proteinExistence type="predicted"/>
<evidence type="ECO:0008006" key="5">
    <source>
        <dbReference type="Google" id="ProtNLM"/>
    </source>
</evidence>
<feature type="region of interest" description="Disordered" evidence="1">
    <location>
        <begin position="170"/>
        <end position="195"/>
    </location>
</feature>
<feature type="compositionally biased region" description="Polar residues" evidence="1">
    <location>
        <begin position="170"/>
        <end position="187"/>
    </location>
</feature>
<evidence type="ECO:0000313" key="4">
    <source>
        <dbReference type="Proteomes" id="UP000003250"/>
    </source>
</evidence>
<reference evidence="3 4" key="1">
    <citation type="journal article" date="2012" name="J. Bacteriol.">
        <title>Draft Genome Sequence of Mesorhizobium alhagi CCNWXJ12-2T, a Novel Salt-Resistant Species Isolated from the Desert of Northwestern China.</title>
        <authorList>
            <person name="Zhou M."/>
            <person name="Chen W."/>
            <person name="Chen H."/>
            <person name="Wei G."/>
        </authorList>
    </citation>
    <scope>NUCLEOTIDE SEQUENCE [LARGE SCALE GENOMIC DNA]</scope>
    <source>
        <strain evidence="3 4">CCNWXJ12-2</strain>
    </source>
</reference>
<dbReference type="OrthoDB" id="8071960at2"/>
<keyword evidence="2" id="KW-0732">Signal</keyword>
<evidence type="ECO:0000256" key="2">
    <source>
        <dbReference type="SAM" id="SignalP"/>
    </source>
</evidence>
<dbReference type="RefSeq" id="WP_008834287.1">
    <property type="nucleotide sequence ID" value="NZ_AHAM01000027.1"/>
</dbReference>
<organism evidence="3 4">
    <name type="scientific">Mesorhizobium alhagi CCNWXJ12-2</name>
    <dbReference type="NCBI Taxonomy" id="1107882"/>
    <lineage>
        <taxon>Bacteria</taxon>
        <taxon>Pseudomonadati</taxon>
        <taxon>Pseudomonadota</taxon>
        <taxon>Alphaproteobacteria</taxon>
        <taxon>Hyphomicrobiales</taxon>
        <taxon>Phyllobacteriaceae</taxon>
        <taxon>Allomesorhizobium</taxon>
    </lineage>
</organism>
<keyword evidence="4" id="KW-1185">Reference proteome</keyword>
<dbReference type="Proteomes" id="UP000003250">
    <property type="component" value="Unassembled WGS sequence"/>
</dbReference>